<feature type="domain" description="N-acetyltransferase" evidence="1">
    <location>
        <begin position="45"/>
        <end position="175"/>
    </location>
</feature>
<dbReference type="GO" id="GO:0016747">
    <property type="term" value="F:acyltransferase activity, transferring groups other than amino-acyl groups"/>
    <property type="evidence" value="ECO:0007669"/>
    <property type="project" value="InterPro"/>
</dbReference>
<evidence type="ECO:0000313" key="2">
    <source>
        <dbReference type="EMBL" id="GIG42818.1"/>
    </source>
</evidence>
<dbReference type="EMBL" id="BONQ01000017">
    <property type="protein sequence ID" value="GIG42818.1"/>
    <property type="molecule type" value="Genomic_DNA"/>
</dbReference>
<dbReference type="Gene3D" id="3.40.630.30">
    <property type="match status" value="1"/>
</dbReference>
<sequence length="175" mass="18820">MLDGMNDVCAPTYGQVTGKRLRVRPLARGEDDILQDVFDGMSVWSRYQRYHTAMPRLTPANRAALSAVDGRRRVALVAERIGPTGWVAEGLGHLVATGTGRAELAVEVIDAAQGRGVGKTLLRHLTTVAEALGYDVVEAAVLTSNTTMLGLLHRLFPDARTTVEGETVAVEVRIG</sequence>
<evidence type="ECO:0000259" key="1">
    <source>
        <dbReference type="PROSITE" id="PS51186"/>
    </source>
</evidence>
<proteinExistence type="predicted"/>
<dbReference type="PROSITE" id="PS51186">
    <property type="entry name" value="GNAT"/>
    <property type="match status" value="1"/>
</dbReference>
<reference evidence="2" key="1">
    <citation type="submission" date="2021-01" db="EMBL/GenBank/DDBJ databases">
        <title>Whole genome shotgun sequence of Dactylosporangium siamense NBRC 106093.</title>
        <authorList>
            <person name="Komaki H."/>
            <person name="Tamura T."/>
        </authorList>
    </citation>
    <scope>NUCLEOTIDE SEQUENCE</scope>
    <source>
        <strain evidence="2">NBRC 106093</strain>
    </source>
</reference>
<dbReference type="SUPFAM" id="SSF55729">
    <property type="entry name" value="Acyl-CoA N-acyltransferases (Nat)"/>
    <property type="match status" value="1"/>
</dbReference>
<comment type="caution">
    <text evidence="2">The sequence shown here is derived from an EMBL/GenBank/DDBJ whole genome shotgun (WGS) entry which is preliminary data.</text>
</comment>
<dbReference type="InterPro" id="IPR000182">
    <property type="entry name" value="GNAT_dom"/>
</dbReference>
<keyword evidence="3" id="KW-1185">Reference proteome</keyword>
<protein>
    <recommendedName>
        <fullName evidence="1">N-acetyltransferase domain-containing protein</fullName>
    </recommendedName>
</protein>
<name>A0A919PIH2_9ACTN</name>
<gene>
    <name evidence="2" type="ORF">Dsi01nite_008590</name>
</gene>
<dbReference type="AlphaFoldDB" id="A0A919PIH2"/>
<organism evidence="2 3">
    <name type="scientific">Dactylosporangium siamense</name>
    <dbReference type="NCBI Taxonomy" id="685454"/>
    <lineage>
        <taxon>Bacteria</taxon>
        <taxon>Bacillati</taxon>
        <taxon>Actinomycetota</taxon>
        <taxon>Actinomycetes</taxon>
        <taxon>Micromonosporales</taxon>
        <taxon>Micromonosporaceae</taxon>
        <taxon>Dactylosporangium</taxon>
    </lineage>
</organism>
<dbReference type="CDD" id="cd04301">
    <property type="entry name" value="NAT_SF"/>
    <property type="match status" value="1"/>
</dbReference>
<accession>A0A919PIH2</accession>
<dbReference type="Proteomes" id="UP000660611">
    <property type="component" value="Unassembled WGS sequence"/>
</dbReference>
<dbReference type="InterPro" id="IPR016181">
    <property type="entry name" value="Acyl_CoA_acyltransferase"/>
</dbReference>
<dbReference type="Pfam" id="PF00583">
    <property type="entry name" value="Acetyltransf_1"/>
    <property type="match status" value="1"/>
</dbReference>
<evidence type="ECO:0000313" key="3">
    <source>
        <dbReference type="Proteomes" id="UP000660611"/>
    </source>
</evidence>